<feature type="domain" description="Thioesterase TesA-like" evidence="4">
    <location>
        <begin position="19"/>
        <end position="237"/>
    </location>
</feature>
<dbReference type="KEGG" id="sals:SLNWT_5109"/>
<evidence type="ECO:0000256" key="1">
    <source>
        <dbReference type="ARBA" id="ARBA00007169"/>
    </source>
</evidence>
<dbReference type="InterPro" id="IPR012223">
    <property type="entry name" value="TEII"/>
</dbReference>
<keyword evidence="6" id="KW-1185">Reference proteome</keyword>
<evidence type="ECO:0000313" key="6">
    <source>
        <dbReference type="Proteomes" id="UP000031523"/>
    </source>
</evidence>
<dbReference type="PANTHER" id="PTHR11487:SF0">
    <property type="entry name" value="S-ACYL FATTY ACID SYNTHASE THIOESTERASE, MEDIUM CHAIN"/>
    <property type="match status" value="1"/>
</dbReference>
<dbReference type="InterPro" id="IPR029058">
    <property type="entry name" value="AB_hydrolase_fold"/>
</dbReference>
<name>A0A0B5F1M2_STRA4</name>
<dbReference type="Gene3D" id="3.40.50.1820">
    <property type="entry name" value="alpha/beta hydrolase"/>
    <property type="match status" value="1"/>
</dbReference>
<accession>A0A0B5F1M2</accession>
<keyword evidence="2" id="KW-0378">Hydrolase</keyword>
<dbReference type="GO" id="GO:0016787">
    <property type="term" value="F:hydrolase activity"/>
    <property type="evidence" value="ECO:0007669"/>
    <property type="project" value="UniProtKB-KW"/>
</dbReference>
<evidence type="ECO:0000256" key="3">
    <source>
        <dbReference type="SAM" id="MobiDB-lite"/>
    </source>
</evidence>
<dbReference type="AlphaFoldDB" id="A0A0B5F1M2"/>
<evidence type="ECO:0000259" key="4">
    <source>
        <dbReference type="SMART" id="SM00824"/>
    </source>
</evidence>
<dbReference type="EMBL" id="CP010519">
    <property type="protein sequence ID" value="AJE85485.1"/>
    <property type="molecule type" value="Genomic_DNA"/>
</dbReference>
<reference evidence="5 6" key="1">
    <citation type="submission" date="2015-01" db="EMBL/GenBank/DDBJ databases">
        <title>Enhanced salinomycin production by adjusting the supply of polyketide extender units in Streptomyce albus DSM 41398.</title>
        <authorList>
            <person name="Lu C."/>
        </authorList>
    </citation>
    <scope>NUCLEOTIDE SEQUENCE [LARGE SCALE GENOMIC DNA]</scope>
    <source>
        <strain evidence="6">ATCC 21838 / DSM 41398 / FERM P-419 / JCM 4703 / NBRC 107858</strain>
    </source>
</reference>
<sequence>MADEAPVVQEAHGAPRDVVAFPGAGAFGSEFRALRDALPPGARLLALQYPGRAAAPPGPTSFEALVAACAARIRALPGPPRVLLGHSFGAFLAYATAAALQATGTEVAALVVVGADAPDRVRLPVEAARSREATRAYLEGIGEDVLGQVPDEEWRAIAVDTAWWDLALLTAFPGPAGVRLRCPVLAVRGNEDPITADDRIAAWAATTTGGFASAALPGGHTDVLASPEFLARVGTVVTPPATGTTATAGTTATVGTADTAGTTATVGTADTAGTTATAGTADTTGTADTPRLPDEGAGSPAGGPAPR</sequence>
<dbReference type="SUPFAM" id="SSF53474">
    <property type="entry name" value="alpha/beta-Hydrolases"/>
    <property type="match status" value="1"/>
</dbReference>
<dbReference type="GO" id="GO:0008610">
    <property type="term" value="P:lipid biosynthetic process"/>
    <property type="evidence" value="ECO:0007669"/>
    <property type="project" value="TreeGrafter"/>
</dbReference>
<organism evidence="5 6">
    <name type="scientific">Streptomyces albus (strain ATCC 21838 / DSM 41398 / FERM P-419 / JCM 4703 / NBRC 107858)</name>
    <dbReference type="NCBI Taxonomy" id="1081613"/>
    <lineage>
        <taxon>Bacteria</taxon>
        <taxon>Bacillati</taxon>
        <taxon>Actinomycetota</taxon>
        <taxon>Actinomycetes</taxon>
        <taxon>Kitasatosporales</taxon>
        <taxon>Streptomycetaceae</taxon>
        <taxon>Streptomyces</taxon>
    </lineage>
</organism>
<evidence type="ECO:0000256" key="2">
    <source>
        <dbReference type="ARBA" id="ARBA00022801"/>
    </source>
</evidence>
<feature type="region of interest" description="Disordered" evidence="3">
    <location>
        <begin position="273"/>
        <end position="307"/>
    </location>
</feature>
<comment type="similarity">
    <text evidence="1">Belongs to the thioesterase family.</text>
</comment>
<gene>
    <name evidence="5" type="ORF">SLNWT_5109</name>
</gene>
<dbReference type="InterPro" id="IPR001031">
    <property type="entry name" value="Thioesterase"/>
</dbReference>
<dbReference type="Pfam" id="PF00975">
    <property type="entry name" value="Thioesterase"/>
    <property type="match status" value="1"/>
</dbReference>
<proteinExistence type="inferred from homology"/>
<dbReference type="SMART" id="SM00824">
    <property type="entry name" value="PKS_TE"/>
    <property type="match status" value="1"/>
</dbReference>
<dbReference type="Proteomes" id="UP000031523">
    <property type="component" value="Chromosome"/>
</dbReference>
<dbReference type="PANTHER" id="PTHR11487">
    <property type="entry name" value="THIOESTERASE"/>
    <property type="match status" value="1"/>
</dbReference>
<evidence type="ECO:0000313" key="5">
    <source>
        <dbReference type="EMBL" id="AJE85485.1"/>
    </source>
</evidence>
<dbReference type="InterPro" id="IPR020802">
    <property type="entry name" value="TesA-like"/>
</dbReference>
<protein>
    <submittedName>
        <fullName evidence="5">Putative thioesterase</fullName>
    </submittedName>
</protein>